<dbReference type="OrthoDB" id="4310135at2"/>
<dbReference type="HOGENOM" id="CLU_1293722_0_0_11"/>
<sequence length="202" mass="21449">MTARSVIAPLGGLLEIGAVTATGTWTLSEVSLGAFLDDRRDEVDQVLADIHSLCAFGPVFLAVADELGYLRDHEVTSAFLLLWSGGVEGVPPDLSELESPMAVRRMCRAGADLQLTELLDALVTAALPAQTDAKTGARLLTGILSGVTALADGTGRCTPATAFRTWRTRCLPRTLHPHSGTPESRRAGLRAYERALDALLDP</sequence>
<dbReference type="STRING" id="1214101.BN159_5327"/>
<evidence type="ECO:0000313" key="2">
    <source>
        <dbReference type="Proteomes" id="UP000008043"/>
    </source>
</evidence>
<dbReference type="RefSeq" id="WP_015660045.1">
    <property type="nucleotide sequence ID" value="NC_020504.1"/>
</dbReference>
<dbReference type="Proteomes" id="UP000008043">
    <property type="component" value="Chromosome"/>
</dbReference>
<dbReference type="AlphaFoldDB" id="K4R092"/>
<dbReference type="eggNOG" id="ENOG5031V1K">
    <property type="taxonomic scope" value="Bacteria"/>
</dbReference>
<proteinExistence type="predicted"/>
<gene>
    <name evidence="1" type="ORF">BN159_5327</name>
</gene>
<organism evidence="1 2">
    <name type="scientific">Streptomyces davaonensis (strain DSM 101723 / JCM 4913 / KCC S-0913 / 768)</name>
    <dbReference type="NCBI Taxonomy" id="1214101"/>
    <lineage>
        <taxon>Bacteria</taxon>
        <taxon>Bacillati</taxon>
        <taxon>Actinomycetota</taxon>
        <taxon>Actinomycetes</taxon>
        <taxon>Kitasatosporales</taxon>
        <taxon>Streptomycetaceae</taxon>
        <taxon>Streptomyces</taxon>
    </lineage>
</organism>
<evidence type="ECO:0000313" key="1">
    <source>
        <dbReference type="EMBL" id="CCK29706.1"/>
    </source>
</evidence>
<reference evidence="1 2" key="1">
    <citation type="journal article" date="2012" name="J. Bacteriol.">
        <title>Genome sequence of the bacterium Streptomyces davawensis JCM 4913 and heterologous production of the unique antibiotic roseoflavin.</title>
        <authorList>
            <person name="Jankowitsch F."/>
            <person name="Schwarz J."/>
            <person name="Ruckert C."/>
            <person name="Gust B."/>
            <person name="Szczepanowski R."/>
            <person name="Blom J."/>
            <person name="Pelzer S."/>
            <person name="Kalinowski J."/>
            <person name="Mack M."/>
        </authorList>
    </citation>
    <scope>NUCLEOTIDE SEQUENCE [LARGE SCALE GENOMIC DNA]</scope>
    <source>
        <strain evidence="2">DSM 101723 / JCM 4913 / KCC S-0913 / 768</strain>
    </source>
</reference>
<accession>K4R092</accession>
<dbReference type="PATRIC" id="fig|1214101.3.peg.5409"/>
<protein>
    <submittedName>
        <fullName evidence="1">Uncharacterized protein</fullName>
    </submittedName>
</protein>
<name>K4R092_STRDJ</name>
<keyword evidence="2" id="KW-1185">Reference proteome</keyword>
<dbReference type="KEGG" id="sdv:BN159_5327"/>
<dbReference type="EMBL" id="HE971709">
    <property type="protein sequence ID" value="CCK29706.1"/>
    <property type="molecule type" value="Genomic_DNA"/>
</dbReference>